<feature type="repeat" description="WD" evidence="6">
    <location>
        <begin position="292"/>
        <end position="333"/>
    </location>
</feature>
<sequence>MTDSPRNQGSAANAAPPPAPPLPPAPPPLPPQRYAIRATSAFARFAHPFFYGSRPPSPQQNSPRVTSTIPAGLKHSASTAGASPIVSHKTGIPIAALDVSPQRTHAILAGREILKTIRVTPDHCSEEVNIRSAIIGYSATHNASPAALSSKHKEQLSARDVKWSNGEYDQVIATAATNGRIAVFDLNRAGVELGRFHEHTRQVHRLAFNPHRGAWLLSGSQDATIRMWDLRVLSGTRGVVNFGSKHRFNGHSEAVRDVRWSPADGVEFATATDSGAIQRWDVRKENAPLMKINAHEKPCSAIDWHPDGKHLVSGSADRLIKVWDFSSTDRRQKPCFQLRTPQSLSNVRWRPASWTGDDADTGDWQSTQVVTAYDQEDPRIHLWDFRRPHLPFKEFDHYSRSATDMLWLSSELLWSVNSEGVFTQADINHVPQVIQRRRPCAVAWSPSGDIAFAHQRARRCQPSTSYNLAEFLGHDYNSGSNEKNASFTDDAVDEPPLVPHRKRPNRTAYSRLSKSLSGASSISEDEPPQVVSLEKAVAKSGSYEPTETGMIGRISGVTLDQDIFTYLAQSYSSLLTSYFSQGASPTAIKLFLDSFDHNAAQAERVGLYKLGRTWKIAKYVVSMELTARAKEQPMLEEKPSSQKDEQIGEKRPVNKEPLTGKVSSRLFEGVAEAKGQALTAAELENGSDIATPLARPKCDVPVGKSGGDKEAGLRDDPPELAPLPPSVLGHNQWSKQAATQDEVPDNVRQSEPHSTDEPLPASQSLSPDRLKVHEPAQKESLSGGNRSAPRAIARRADWRLQDEGALEPQDDRQKNDYDQIAEEKKTALREYKPISKDVLSLDTLSRGGTRPPQPMTYARHDSAESFPMFSASTDSSHRAKSLADEAASPQRKQDTSDLGGSPWSAVGDSPLQTIPELQDNSPSKGRERNESDASLSGMSFEDILPDLDSIHLERPAVPLPFIVQSSPISNYSEEEHSPRDQLALLDAQANPESNIAACEGAQSEITNFPLSVKSVSPPWSPQSMLREVVKYYSSNSTVDLVSAVHFLHKLHILFRSLDDIIPYEERQSILQSYNEQLLRRKMFIEAAEVRLQCAPTYPAVYDYAQKDSYINVYCFQCNKPYENSIRNNKLCQRCNVAQSPCSICMSRNPPEDWLMQASDLMNTFGTEPKSNSPFSAAQSRLEEDPVKNAAALNPSVLNKGERGLYHKTSGKCGLTLWSWCQGCGHGAHTACQVIWLTELSSSEGGCATPGCGHDCGPGPVRERARASRKMARDLQSLRSSSVSFAKRDSWTAGESKAVERVRGMLGVATASASGTAASSPSPVVAGSGGASAVLSPKKVRLVTPGEQGKRQDSNTNTSGRRGGGNILKGGKRGRGS</sequence>
<dbReference type="SUPFAM" id="SSF50978">
    <property type="entry name" value="WD40 repeat-like"/>
    <property type="match status" value="1"/>
</dbReference>
<feature type="compositionally biased region" description="Basic and acidic residues" evidence="7">
    <location>
        <begin position="706"/>
        <end position="717"/>
    </location>
</feature>
<dbReference type="STRING" id="443226.E9D9B1"/>
<keyword evidence="9" id="KW-1185">Reference proteome</keyword>
<keyword evidence="5" id="KW-0862">Zinc</keyword>
<keyword evidence="4" id="KW-0863">Zinc-finger</keyword>
<dbReference type="Proteomes" id="UP000002497">
    <property type="component" value="Unassembled WGS sequence"/>
</dbReference>
<reference evidence="9" key="1">
    <citation type="journal article" date="2010" name="Genome Res.">
        <title>Population genomic sequencing of Coccidioides fungi reveals recent hybridization and transposon control.</title>
        <authorList>
            <person name="Neafsey D.E."/>
            <person name="Barker B.M."/>
            <person name="Sharpton T.J."/>
            <person name="Stajich J.E."/>
            <person name="Park D.J."/>
            <person name="Whiston E."/>
            <person name="Hung C.-Y."/>
            <person name="McMahan C."/>
            <person name="White J."/>
            <person name="Sykes S."/>
            <person name="Heiman D."/>
            <person name="Young S."/>
            <person name="Zeng Q."/>
            <person name="Abouelleil A."/>
            <person name="Aftuck L."/>
            <person name="Bessette D."/>
            <person name="Brown A."/>
            <person name="FitzGerald M."/>
            <person name="Lui A."/>
            <person name="Macdonald J.P."/>
            <person name="Priest M."/>
            <person name="Orbach M.J."/>
            <person name="Galgiani J.N."/>
            <person name="Kirkland T.N."/>
            <person name="Cole G.T."/>
            <person name="Birren B.W."/>
            <person name="Henn M.R."/>
            <person name="Taylor J.W."/>
            <person name="Rounsley S.D."/>
        </authorList>
    </citation>
    <scope>NUCLEOTIDE SEQUENCE [LARGE SCALE GENOMIC DNA]</scope>
    <source>
        <strain evidence="9">RMSCC 757 / Silveira</strain>
    </source>
</reference>
<feature type="region of interest" description="Disordered" evidence="7">
    <location>
        <begin position="1311"/>
        <end position="1376"/>
    </location>
</feature>
<dbReference type="GO" id="GO:0008270">
    <property type="term" value="F:zinc ion binding"/>
    <property type="evidence" value="ECO:0007669"/>
    <property type="project" value="UniProtKB-KW"/>
</dbReference>
<dbReference type="GO" id="GO:0005774">
    <property type="term" value="C:vacuolar membrane"/>
    <property type="evidence" value="ECO:0007669"/>
    <property type="project" value="TreeGrafter"/>
</dbReference>
<evidence type="ECO:0000256" key="2">
    <source>
        <dbReference type="ARBA" id="ARBA00022723"/>
    </source>
</evidence>
<dbReference type="InterPro" id="IPR019775">
    <property type="entry name" value="WD40_repeat_CS"/>
</dbReference>
<feature type="compositionally biased region" description="Polar residues" evidence="7">
    <location>
        <begin position="1"/>
        <end position="10"/>
    </location>
</feature>
<feature type="region of interest" description="Disordered" evidence="7">
    <location>
        <begin position="691"/>
        <end position="937"/>
    </location>
</feature>
<dbReference type="GO" id="GO:1904263">
    <property type="term" value="P:positive regulation of TORC1 signaling"/>
    <property type="evidence" value="ECO:0007669"/>
    <property type="project" value="TreeGrafter"/>
</dbReference>
<proteinExistence type="predicted"/>
<keyword evidence="3" id="KW-0677">Repeat</keyword>
<feature type="region of interest" description="Disordered" evidence="7">
    <location>
        <begin position="631"/>
        <end position="660"/>
    </location>
</feature>
<feature type="region of interest" description="Disordered" evidence="7">
    <location>
        <begin position="1"/>
        <end position="33"/>
    </location>
</feature>
<dbReference type="InterPro" id="IPR036322">
    <property type="entry name" value="WD40_repeat_dom_sf"/>
</dbReference>
<evidence type="ECO:0000256" key="3">
    <source>
        <dbReference type="ARBA" id="ARBA00022737"/>
    </source>
</evidence>
<feature type="compositionally biased region" description="Low complexity" evidence="7">
    <location>
        <begin position="1311"/>
        <end position="1335"/>
    </location>
</feature>
<feature type="repeat" description="WD" evidence="6">
    <location>
        <begin position="248"/>
        <end position="290"/>
    </location>
</feature>
<feature type="region of interest" description="Disordered" evidence="7">
    <location>
        <begin position="482"/>
        <end position="510"/>
    </location>
</feature>
<dbReference type="InterPro" id="IPR037590">
    <property type="entry name" value="WDR24"/>
</dbReference>
<dbReference type="eggNOG" id="KOG0269">
    <property type="taxonomic scope" value="Eukaryota"/>
</dbReference>
<dbReference type="EMBL" id="GL636495">
    <property type="protein sequence ID" value="EFW17145.1"/>
    <property type="molecule type" value="Genomic_DNA"/>
</dbReference>
<evidence type="ECO:0000256" key="1">
    <source>
        <dbReference type="ARBA" id="ARBA00022574"/>
    </source>
</evidence>
<dbReference type="HOGENOM" id="CLU_002874_0_0_1"/>
<feature type="compositionally biased region" description="Basic and acidic residues" evidence="7">
    <location>
        <begin position="809"/>
        <end position="835"/>
    </location>
</feature>
<evidence type="ECO:0000256" key="6">
    <source>
        <dbReference type="PROSITE-ProRule" id="PRU00221"/>
    </source>
</evidence>
<dbReference type="PROSITE" id="PS50082">
    <property type="entry name" value="WD_REPEATS_2"/>
    <property type="match status" value="3"/>
</dbReference>
<evidence type="ECO:0000256" key="7">
    <source>
        <dbReference type="SAM" id="MobiDB-lite"/>
    </source>
</evidence>
<dbReference type="OMA" id="QTWRIVK"/>
<dbReference type="GO" id="GO:0061700">
    <property type="term" value="C:GATOR2 complex"/>
    <property type="evidence" value="ECO:0007669"/>
    <property type="project" value="TreeGrafter"/>
</dbReference>
<dbReference type="PANTHER" id="PTHR46200:SF1">
    <property type="entry name" value="GATOR COMPLEX PROTEIN WDR24"/>
    <property type="match status" value="1"/>
</dbReference>
<accession>E9D9B1</accession>
<dbReference type="OrthoDB" id="60955at2759"/>
<evidence type="ECO:0000256" key="5">
    <source>
        <dbReference type="ARBA" id="ARBA00022833"/>
    </source>
</evidence>
<feature type="repeat" description="WD" evidence="6">
    <location>
        <begin position="196"/>
        <end position="231"/>
    </location>
</feature>
<feature type="compositionally biased region" description="Polar residues" evidence="7">
    <location>
        <begin position="729"/>
        <end position="739"/>
    </location>
</feature>
<protein>
    <submittedName>
        <fullName evidence="8">Uncharacterized protein</fullName>
    </submittedName>
</protein>
<dbReference type="InterPro" id="IPR015943">
    <property type="entry name" value="WD40/YVTN_repeat-like_dom_sf"/>
</dbReference>
<dbReference type="VEuPathDB" id="FungiDB:CPSG_06413"/>
<feature type="compositionally biased region" description="Basic and acidic residues" evidence="7">
    <location>
        <begin position="631"/>
        <end position="654"/>
    </location>
</feature>
<name>E9D9B1_COCPS</name>
<dbReference type="InterPro" id="IPR001680">
    <property type="entry name" value="WD40_rpt"/>
</dbReference>
<organism evidence="9">
    <name type="scientific">Coccidioides posadasii (strain RMSCC 757 / Silveira)</name>
    <name type="common">Valley fever fungus</name>
    <dbReference type="NCBI Taxonomy" id="443226"/>
    <lineage>
        <taxon>Eukaryota</taxon>
        <taxon>Fungi</taxon>
        <taxon>Dikarya</taxon>
        <taxon>Ascomycota</taxon>
        <taxon>Pezizomycotina</taxon>
        <taxon>Eurotiomycetes</taxon>
        <taxon>Eurotiomycetidae</taxon>
        <taxon>Onygenales</taxon>
        <taxon>Onygenaceae</taxon>
        <taxon>Coccidioides</taxon>
    </lineage>
</organism>
<dbReference type="SMART" id="SM00320">
    <property type="entry name" value="WD40"/>
    <property type="match status" value="4"/>
</dbReference>
<keyword evidence="2" id="KW-0479">Metal-binding</keyword>
<dbReference type="PANTHER" id="PTHR46200">
    <property type="entry name" value="GATOR COMPLEX PROTEIN WDR24"/>
    <property type="match status" value="1"/>
</dbReference>
<feature type="region of interest" description="Disordered" evidence="7">
    <location>
        <begin position="50"/>
        <end position="69"/>
    </location>
</feature>
<dbReference type="Pfam" id="PF00400">
    <property type="entry name" value="WD40"/>
    <property type="match status" value="3"/>
</dbReference>
<reference evidence="9" key="2">
    <citation type="submission" date="2010-03" db="EMBL/GenBank/DDBJ databases">
        <title>The genome sequence of Coccidioides posadasii strain Silveira.</title>
        <authorList>
            <consortium name="The Broad Institute Genome Sequencing Center for Infectious Disease"/>
            <person name="Neafsey D."/>
            <person name="Orbach M."/>
            <person name="Henn M.R."/>
            <person name="Cole G.T."/>
            <person name="Galgiani J."/>
            <person name="Gardner M.J."/>
            <person name="Kirkland T.N."/>
            <person name="Taylor J.W."/>
            <person name="Young S.K."/>
            <person name="Zeng Q."/>
            <person name="Koehrsen M."/>
            <person name="Alvarado L."/>
            <person name="Berlin A."/>
            <person name="Borenstein D."/>
            <person name="Chapman S.B."/>
            <person name="Chen Z."/>
            <person name="Engels R."/>
            <person name="Freedman E."/>
            <person name="Gellesch M."/>
            <person name="Goldberg J."/>
            <person name="Griggs A."/>
            <person name="Gujja S."/>
            <person name="Heilman E."/>
            <person name="Heiman D."/>
            <person name="Howarth C."/>
            <person name="Jen D."/>
            <person name="Larson L."/>
            <person name="Mehta T."/>
            <person name="Neiman D."/>
            <person name="Park D."/>
            <person name="Pearson M."/>
            <person name="Richards J."/>
            <person name="Roberts A."/>
            <person name="Saif S."/>
            <person name="Shea T."/>
            <person name="Shenoy N."/>
            <person name="Sisk P."/>
            <person name="Stolte C."/>
            <person name="Sykes S."/>
            <person name="Walk T."/>
            <person name="White J."/>
            <person name="Yandava C."/>
            <person name="Haas B."/>
            <person name="Nusbaum C."/>
            <person name="Birren B."/>
        </authorList>
    </citation>
    <scope>NUCLEOTIDE SEQUENCE [LARGE SCALE GENOMIC DNA]</scope>
    <source>
        <strain evidence="9">RMSCC 757 / Silveira</strain>
    </source>
</reference>
<evidence type="ECO:0000313" key="8">
    <source>
        <dbReference type="EMBL" id="EFW17145.1"/>
    </source>
</evidence>
<evidence type="ECO:0000256" key="4">
    <source>
        <dbReference type="ARBA" id="ARBA00022771"/>
    </source>
</evidence>
<dbReference type="GO" id="GO:0005829">
    <property type="term" value="C:cytosol"/>
    <property type="evidence" value="ECO:0007669"/>
    <property type="project" value="TreeGrafter"/>
</dbReference>
<keyword evidence="1 6" id="KW-0853">WD repeat</keyword>
<dbReference type="PROSITE" id="PS50294">
    <property type="entry name" value="WD_REPEATS_REGION"/>
    <property type="match status" value="3"/>
</dbReference>
<dbReference type="Gene3D" id="2.130.10.10">
    <property type="entry name" value="YVTN repeat-like/Quinoprotein amine dehydrogenase"/>
    <property type="match status" value="2"/>
</dbReference>
<dbReference type="VEuPathDB" id="FungiDB:D8B26_003901"/>
<feature type="compositionally biased region" description="Pro residues" evidence="7">
    <location>
        <begin position="15"/>
        <end position="31"/>
    </location>
</feature>
<dbReference type="GO" id="GO:0016239">
    <property type="term" value="P:positive regulation of macroautophagy"/>
    <property type="evidence" value="ECO:0007669"/>
    <property type="project" value="TreeGrafter"/>
</dbReference>
<dbReference type="PROSITE" id="PS00678">
    <property type="entry name" value="WD_REPEATS_1"/>
    <property type="match status" value="2"/>
</dbReference>
<evidence type="ECO:0000313" key="9">
    <source>
        <dbReference type="Proteomes" id="UP000002497"/>
    </source>
</evidence>
<gene>
    <name evidence="8" type="ORF">CPSG_06413</name>
</gene>
<feature type="compositionally biased region" description="Basic and acidic residues" evidence="7">
    <location>
        <begin position="768"/>
        <end position="777"/>
    </location>
</feature>